<dbReference type="Proteomes" id="UP000434052">
    <property type="component" value="Unassembled WGS sequence"/>
</dbReference>
<reference evidence="2 3" key="1">
    <citation type="submission" date="2018-06" db="EMBL/GenBank/DDBJ databases">
        <title>Complete genome of Desulfovibrio marinus P48SEP.</title>
        <authorList>
            <person name="Crispim J.S."/>
            <person name="Vidigal P.M.P."/>
            <person name="Silva L.C.F."/>
            <person name="Araujo L.C."/>
            <person name="Laguardia C.N."/>
            <person name="Dias R.S."/>
            <person name="Sousa M.P."/>
            <person name="Paula S.O."/>
            <person name="Silva C."/>
        </authorList>
    </citation>
    <scope>NUCLEOTIDE SEQUENCE [LARGE SCALE GENOMIC DNA]</scope>
    <source>
        <strain evidence="2 3">P48SEP</strain>
    </source>
</reference>
<dbReference type="InterPro" id="IPR027417">
    <property type="entry name" value="P-loop_NTPase"/>
</dbReference>
<dbReference type="Gene3D" id="3.40.50.300">
    <property type="entry name" value="P-loop containing nucleotide triphosphate hydrolases"/>
    <property type="match status" value="1"/>
</dbReference>
<organism evidence="2 3">
    <name type="scientific">Oceanidesulfovibrio marinus</name>
    <dbReference type="NCBI Taxonomy" id="370038"/>
    <lineage>
        <taxon>Bacteria</taxon>
        <taxon>Pseudomonadati</taxon>
        <taxon>Thermodesulfobacteriota</taxon>
        <taxon>Desulfovibrionia</taxon>
        <taxon>Desulfovibrionales</taxon>
        <taxon>Desulfovibrionaceae</taxon>
        <taxon>Oceanidesulfovibrio</taxon>
    </lineage>
</organism>
<gene>
    <name evidence="2" type="ORF">DQK91_18860</name>
</gene>
<comment type="caution">
    <text evidence="2">The sequence shown here is derived from an EMBL/GenBank/DDBJ whole genome shotgun (WGS) entry which is preliminary data.</text>
</comment>
<dbReference type="Pfam" id="PF04466">
    <property type="entry name" value="Terminase_3"/>
    <property type="match status" value="1"/>
</dbReference>
<dbReference type="Gene3D" id="3.30.420.280">
    <property type="match status" value="1"/>
</dbReference>
<dbReference type="OrthoDB" id="9768556at2"/>
<dbReference type="InterPro" id="IPR035412">
    <property type="entry name" value="Terminase_L_N"/>
</dbReference>
<sequence length="520" mass="59805">MTNDRYPDFDTELAKFSPRQMAAVRALDSGKVKYLLYGGALGGGKSYFERWWGIRRLIALHQVFGLKEPVGMLACENYPALKDRQLQKITREIPEWLGRYYSEHSSFGRCFKLHEKFGGGALVFRNLDDPSKYASAEFAFIEVDELTKNTYDVFTFLRSRLRWPGLPDIETQFVGATNPGSVGHGWVKQLWMDRDFPLEWIKPIDYRPQFHYVPSLAKDNPHLDPTYWATLQTLPPNLRRAFAEGDWDLYVGQAFPEFSRQIHVVPDHQVPAGAPLYMTFDWGFSRPFSVGWWYVDPDGRVVRFSEWYGWNGTANEGNRIPDSQIAEGIIAREVNLGFCSTPDKRGRAHYTRTIIRLGGHDCFNKKPDYQGGGQGKSTAEVFAEHGLYLTKADAHRLLKIRQFRERLMPPENGDRPMMLVMRRCKQFIRTIPNLVMDERNPEDLDTDGEDHIYDEACHICMARPIQWKTPERQKSAVEKRLDRLAKAHHETDGIPLLGPDPYDNDLYDTGGRGGNLASMD</sequence>
<proteinExistence type="predicted"/>
<evidence type="ECO:0000259" key="1">
    <source>
        <dbReference type="Pfam" id="PF04466"/>
    </source>
</evidence>
<feature type="domain" description="Phage terminase large subunit N-terminal" evidence="1">
    <location>
        <begin position="117"/>
        <end position="232"/>
    </location>
</feature>
<evidence type="ECO:0000313" key="3">
    <source>
        <dbReference type="Proteomes" id="UP000434052"/>
    </source>
</evidence>
<protein>
    <submittedName>
        <fullName evidence="2">Terminase-like family protein</fullName>
    </submittedName>
</protein>
<name>A0A6P1ZCU7_9BACT</name>
<evidence type="ECO:0000313" key="2">
    <source>
        <dbReference type="EMBL" id="TVM31172.1"/>
    </source>
</evidence>
<accession>A0A6P1ZCU7</accession>
<dbReference type="RefSeq" id="WP_144306958.1">
    <property type="nucleotide sequence ID" value="NZ_QMIF01000017.1"/>
</dbReference>
<dbReference type="EMBL" id="QMIF01000017">
    <property type="protein sequence ID" value="TVM31172.1"/>
    <property type="molecule type" value="Genomic_DNA"/>
</dbReference>
<dbReference type="AlphaFoldDB" id="A0A6P1ZCU7"/>